<comment type="caution">
    <text evidence="1">The sequence shown here is derived from an EMBL/GenBank/DDBJ whole genome shotgun (WGS) entry which is preliminary data.</text>
</comment>
<dbReference type="Proteomes" id="UP000215914">
    <property type="component" value="Unassembled WGS sequence"/>
</dbReference>
<dbReference type="Gramene" id="mRNA:HanXRQr2_Chr10g0432271">
    <property type="protein sequence ID" value="CDS:HanXRQr2_Chr10g0432271.1"/>
    <property type="gene ID" value="HanXRQr2_Chr10g0432271"/>
</dbReference>
<evidence type="ECO:0000313" key="1">
    <source>
        <dbReference type="EMBL" id="KAF5785743.1"/>
    </source>
</evidence>
<name>A0A9K3HWF4_HELAN</name>
<evidence type="ECO:0000313" key="2">
    <source>
        <dbReference type="Proteomes" id="UP000215914"/>
    </source>
</evidence>
<organism evidence="1 2">
    <name type="scientific">Helianthus annuus</name>
    <name type="common">Common sunflower</name>
    <dbReference type="NCBI Taxonomy" id="4232"/>
    <lineage>
        <taxon>Eukaryota</taxon>
        <taxon>Viridiplantae</taxon>
        <taxon>Streptophyta</taxon>
        <taxon>Embryophyta</taxon>
        <taxon>Tracheophyta</taxon>
        <taxon>Spermatophyta</taxon>
        <taxon>Magnoliopsida</taxon>
        <taxon>eudicotyledons</taxon>
        <taxon>Gunneridae</taxon>
        <taxon>Pentapetalae</taxon>
        <taxon>asterids</taxon>
        <taxon>campanulids</taxon>
        <taxon>Asterales</taxon>
        <taxon>Asteraceae</taxon>
        <taxon>Asteroideae</taxon>
        <taxon>Heliantheae alliance</taxon>
        <taxon>Heliantheae</taxon>
        <taxon>Helianthus</taxon>
    </lineage>
</organism>
<reference evidence="1" key="1">
    <citation type="journal article" date="2017" name="Nature">
        <title>The sunflower genome provides insights into oil metabolism, flowering and Asterid evolution.</title>
        <authorList>
            <person name="Badouin H."/>
            <person name="Gouzy J."/>
            <person name="Grassa C.J."/>
            <person name="Murat F."/>
            <person name="Staton S.E."/>
            <person name="Cottret L."/>
            <person name="Lelandais-Briere C."/>
            <person name="Owens G.L."/>
            <person name="Carrere S."/>
            <person name="Mayjonade B."/>
            <person name="Legrand L."/>
            <person name="Gill N."/>
            <person name="Kane N.C."/>
            <person name="Bowers J.E."/>
            <person name="Hubner S."/>
            <person name="Bellec A."/>
            <person name="Berard A."/>
            <person name="Berges H."/>
            <person name="Blanchet N."/>
            <person name="Boniface M.C."/>
            <person name="Brunel D."/>
            <person name="Catrice O."/>
            <person name="Chaidir N."/>
            <person name="Claudel C."/>
            <person name="Donnadieu C."/>
            <person name="Faraut T."/>
            <person name="Fievet G."/>
            <person name="Helmstetter N."/>
            <person name="King M."/>
            <person name="Knapp S.J."/>
            <person name="Lai Z."/>
            <person name="Le Paslier M.C."/>
            <person name="Lippi Y."/>
            <person name="Lorenzon L."/>
            <person name="Mandel J.R."/>
            <person name="Marage G."/>
            <person name="Marchand G."/>
            <person name="Marquand E."/>
            <person name="Bret-Mestries E."/>
            <person name="Morien E."/>
            <person name="Nambeesan S."/>
            <person name="Nguyen T."/>
            <person name="Pegot-Espagnet P."/>
            <person name="Pouilly N."/>
            <person name="Raftis F."/>
            <person name="Sallet E."/>
            <person name="Schiex T."/>
            <person name="Thomas J."/>
            <person name="Vandecasteele C."/>
            <person name="Vares D."/>
            <person name="Vear F."/>
            <person name="Vautrin S."/>
            <person name="Crespi M."/>
            <person name="Mangin B."/>
            <person name="Burke J.M."/>
            <person name="Salse J."/>
            <person name="Munos S."/>
            <person name="Vincourt P."/>
            <person name="Rieseberg L.H."/>
            <person name="Langlade N.B."/>
        </authorList>
    </citation>
    <scope>NUCLEOTIDE SEQUENCE</scope>
    <source>
        <tissue evidence="1">Leaves</tissue>
    </source>
</reference>
<dbReference type="EMBL" id="MNCJ02000325">
    <property type="protein sequence ID" value="KAF5785743.1"/>
    <property type="molecule type" value="Genomic_DNA"/>
</dbReference>
<proteinExistence type="predicted"/>
<dbReference type="AlphaFoldDB" id="A0A9K3HWF4"/>
<sequence>MMGSATHLFKPRHNPYGVLFPHCLQSTQNTPNPKSLSLSLSNSMANILSPPKTFLIRITLSFEPVSVLIISCMLNDVVINEILYSGLGMLRN</sequence>
<keyword evidence="2" id="KW-1185">Reference proteome</keyword>
<reference evidence="1" key="2">
    <citation type="submission" date="2020-06" db="EMBL/GenBank/DDBJ databases">
        <title>Helianthus annuus Genome sequencing and assembly Release 2.</title>
        <authorList>
            <person name="Gouzy J."/>
            <person name="Langlade N."/>
            <person name="Munos S."/>
        </authorList>
    </citation>
    <scope>NUCLEOTIDE SEQUENCE</scope>
    <source>
        <tissue evidence="1">Leaves</tissue>
    </source>
</reference>
<protein>
    <submittedName>
        <fullName evidence="1">Uncharacterized protein</fullName>
    </submittedName>
</protein>
<accession>A0A9K3HWF4</accession>
<gene>
    <name evidence="1" type="ORF">HanXRQr2_Chr10g0432271</name>
</gene>